<feature type="compositionally biased region" description="Acidic residues" evidence="10">
    <location>
        <begin position="11"/>
        <end position="23"/>
    </location>
</feature>
<feature type="domain" description="Trigger factor C-terminal" evidence="12">
    <location>
        <begin position="294"/>
        <end position="447"/>
    </location>
</feature>
<evidence type="ECO:0000256" key="5">
    <source>
        <dbReference type="ARBA" id="ARBA00023110"/>
    </source>
</evidence>
<dbReference type="KEGG" id="pnd:Pla175_46900"/>
<gene>
    <name evidence="9 13" type="primary">tig</name>
    <name evidence="13" type="ORF">Pla175_46900</name>
</gene>
<evidence type="ECO:0000313" key="13">
    <source>
        <dbReference type="EMBL" id="QDU91270.1"/>
    </source>
</evidence>
<dbReference type="InterPro" id="IPR027304">
    <property type="entry name" value="Trigger_fact/SurA_dom_sf"/>
</dbReference>
<feature type="region of interest" description="Disordered" evidence="10">
    <location>
        <begin position="474"/>
        <end position="500"/>
    </location>
</feature>
<dbReference type="GO" id="GO:0015031">
    <property type="term" value="P:protein transport"/>
    <property type="evidence" value="ECO:0007669"/>
    <property type="project" value="UniProtKB-UniRule"/>
</dbReference>
<evidence type="ECO:0000256" key="3">
    <source>
        <dbReference type="ARBA" id="ARBA00013194"/>
    </source>
</evidence>
<dbReference type="GO" id="GO:0043335">
    <property type="term" value="P:protein unfolding"/>
    <property type="evidence" value="ECO:0007669"/>
    <property type="project" value="TreeGrafter"/>
</dbReference>
<dbReference type="Gene3D" id="3.30.70.1050">
    <property type="entry name" value="Trigger factor ribosome-binding domain"/>
    <property type="match status" value="1"/>
</dbReference>
<evidence type="ECO:0000256" key="7">
    <source>
        <dbReference type="ARBA" id="ARBA00023235"/>
    </source>
</evidence>
<proteinExistence type="inferred from homology"/>
<feature type="compositionally biased region" description="Basic and acidic residues" evidence="10">
    <location>
        <begin position="481"/>
        <end position="500"/>
    </location>
</feature>
<feature type="domain" description="Trigger factor ribosome-binding bacterial" evidence="11">
    <location>
        <begin position="28"/>
        <end position="170"/>
    </location>
</feature>
<accession>A0A518DIG1</accession>
<evidence type="ECO:0000259" key="11">
    <source>
        <dbReference type="Pfam" id="PF05697"/>
    </source>
</evidence>
<comment type="function">
    <text evidence="9">Involved in protein export. Acts as a chaperone by maintaining the newly synthesized protein in an open conformation. Functions as a peptidyl-prolyl cis-trans isomerase.</text>
</comment>
<feature type="region of interest" description="Disordered" evidence="10">
    <location>
        <begin position="1"/>
        <end position="33"/>
    </location>
</feature>
<dbReference type="InterPro" id="IPR008881">
    <property type="entry name" value="Trigger_fac_ribosome-bd_bac"/>
</dbReference>
<organism evidence="13 14">
    <name type="scientific">Pirellulimonas nuda</name>
    <dbReference type="NCBI Taxonomy" id="2528009"/>
    <lineage>
        <taxon>Bacteria</taxon>
        <taxon>Pseudomonadati</taxon>
        <taxon>Planctomycetota</taxon>
        <taxon>Planctomycetia</taxon>
        <taxon>Pirellulales</taxon>
        <taxon>Lacipirellulaceae</taxon>
        <taxon>Pirellulimonas</taxon>
    </lineage>
</organism>
<keyword evidence="9" id="KW-0963">Cytoplasm</keyword>
<evidence type="ECO:0000256" key="6">
    <source>
        <dbReference type="ARBA" id="ARBA00023186"/>
    </source>
</evidence>
<dbReference type="PIRSF" id="PIRSF003095">
    <property type="entry name" value="Trigger_factor"/>
    <property type="match status" value="1"/>
</dbReference>
<dbReference type="GO" id="GO:0044183">
    <property type="term" value="F:protein folding chaperone"/>
    <property type="evidence" value="ECO:0007669"/>
    <property type="project" value="TreeGrafter"/>
</dbReference>
<dbReference type="GO" id="GO:0043022">
    <property type="term" value="F:ribosome binding"/>
    <property type="evidence" value="ECO:0007669"/>
    <property type="project" value="TreeGrafter"/>
</dbReference>
<evidence type="ECO:0000256" key="4">
    <source>
        <dbReference type="ARBA" id="ARBA00016902"/>
    </source>
</evidence>
<keyword evidence="9" id="KW-0132">Cell division</keyword>
<evidence type="ECO:0000259" key="12">
    <source>
        <dbReference type="Pfam" id="PF05698"/>
    </source>
</evidence>
<dbReference type="InterPro" id="IPR037041">
    <property type="entry name" value="Trigger_fac_C_sf"/>
</dbReference>
<dbReference type="AlphaFoldDB" id="A0A518DIG1"/>
<dbReference type="SUPFAM" id="SSF109998">
    <property type="entry name" value="Triger factor/SurA peptide-binding domain-like"/>
    <property type="match status" value="1"/>
</dbReference>
<dbReference type="PANTHER" id="PTHR30560:SF3">
    <property type="entry name" value="TRIGGER FACTOR-LIKE PROTEIN TIG, CHLOROPLASTIC"/>
    <property type="match status" value="1"/>
</dbReference>
<dbReference type="GO" id="GO:0005737">
    <property type="term" value="C:cytoplasm"/>
    <property type="evidence" value="ECO:0007669"/>
    <property type="project" value="UniProtKB-SubCell"/>
</dbReference>
<dbReference type="NCBIfam" id="TIGR00115">
    <property type="entry name" value="tig"/>
    <property type="match status" value="1"/>
</dbReference>
<protein>
    <recommendedName>
        <fullName evidence="4 9">Trigger factor</fullName>
        <shortName evidence="9">TF</shortName>
        <ecNumber evidence="3 9">5.2.1.8</ecNumber>
    </recommendedName>
    <alternativeName>
        <fullName evidence="8 9">PPIase</fullName>
    </alternativeName>
</protein>
<name>A0A518DIG1_9BACT</name>
<keyword evidence="14" id="KW-1185">Reference proteome</keyword>
<dbReference type="InterPro" id="IPR005215">
    <property type="entry name" value="Trig_fac"/>
</dbReference>
<dbReference type="SUPFAM" id="SSF54534">
    <property type="entry name" value="FKBP-like"/>
    <property type="match status" value="1"/>
</dbReference>
<dbReference type="PANTHER" id="PTHR30560">
    <property type="entry name" value="TRIGGER FACTOR CHAPERONE AND PEPTIDYL-PROLYL CIS/TRANS ISOMERASE"/>
    <property type="match status" value="1"/>
</dbReference>
<keyword evidence="7 9" id="KW-0413">Isomerase</keyword>
<evidence type="ECO:0000256" key="10">
    <source>
        <dbReference type="SAM" id="MobiDB-lite"/>
    </source>
</evidence>
<evidence type="ECO:0000256" key="2">
    <source>
        <dbReference type="ARBA" id="ARBA00005464"/>
    </source>
</evidence>
<dbReference type="InterPro" id="IPR046357">
    <property type="entry name" value="PPIase_dom_sf"/>
</dbReference>
<dbReference type="Pfam" id="PF05697">
    <property type="entry name" value="Trigger_N"/>
    <property type="match status" value="1"/>
</dbReference>
<dbReference type="Gene3D" id="3.10.50.40">
    <property type="match status" value="1"/>
</dbReference>
<evidence type="ECO:0000256" key="9">
    <source>
        <dbReference type="HAMAP-Rule" id="MF_00303"/>
    </source>
</evidence>
<dbReference type="Pfam" id="PF05698">
    <property type="entry name" value="Trigger_C"/>
    <property type="match status" value="1"/>
</dbReference>
<dbReference type="InterPro" id="IPR036611">
    <property type="entry name" value="Trigger_fac_ribosome-bd_sf"/>
</dbReference>
<dbReference type="Proteomes" id="UP000317429">
    <property type="component" value="Chromosome"/>
</dbReference>
<dbReference type="SUPFAM" id="SSF102735">
    <property type="entry name" value="Trigger factor ribosome-binding domain"/>
    <property type="match status" value="1"/>
</dbReference>
<evidence type="ECO:0000256" key="1">
    <source>
        <dbReference type="ARBA" id="ARBA00000971"/>
    </source>
</evidence>
<comment type="catalytic activity">
    <reaction evidence="1 9">
        <text>[protein]-peptidylproline (omega=180) = [protein]-peptidylproline (omega=0)</text>
        <dbReference type="Rhea" id="RHEA:16237"/>
        <dbReference type="Rhea" id="RHEA-COMP:10747"/>
        <dbReference type="Rhea" id="RHEA-COMP:10748"/>
        <dbReference type="ChEBI" id="CHEBI:83833"/>
        <dbReference type="ChEBI" id="CHEBI:83834"/>
        <dbReference type="EC" id="5.2.1.8"/>
    </reaction>
</comment>
<evidence type="ECO:0000313" key="14">
    <source>
        <dbReference type="Proteomes" id="UP000317429"/>
    </source>
</evidence>
<comment type="similarity">
    <text evidence="2 9">Belongs to the FKBP-type PPIase family. Tig subfamily.</text>
</comment>
<dbReference type="HAMAP" id="MF_00303">
    <property type="entry name" value="Trigger_factor_Tig"/>
    <property type="match status" value="1"/>
</dbReference>
<comment type="subcellular location">
    <subcellularLocation>
        <location evidence="9">Cytoplasm</location>
    </subcellularLocation>
    <text evidence="9">About half TF is bound to the ribosome near the polypeptide exit tunnel while the other half is free in the cytoplasm.</text>
</comment>
<dbReference type="GO" id="GO:0051083">
    <property type="term" value="P:'de novo' cotranslational protein folding"/>
    <property type="evidence" value="ECO:0007669"/>
    <property type="project" value="TreeGrafter"/>
</dbReference>
<dbReference type="Gene3D" id="1.10.3120.10">
    <property type="entry name" value="Trigger factor, C-terminal domain"/>
    <property type="match status" value="1"/>
</dbReference>
<dbReference type="RefSeq" id="WP_231954580.1">
    <property type="nucleotide sequence ID" value="NZ_CP036291.1"/>
</dbReference>
<comment type="domain">
    <text evidence="9">Consists of 3 domains; the N-terminus binds the ribosome, the middle domain has PPIase activity, while the C-terminus has intrinsic chaperone activity on its own.</text>
</comment>
<sequence>MAKQDDALTAELEDGVEGEEETQPLELQVQVESPSACERHISVSVSRGDIDRYLDDAIGEMMPMATVPGFRAGRAPRKLVEQRFKSELGEQVKGKLLMDSLTQISEEQKFAAISDPDFDLEAVELPDEGPMTFEFDVEVRPEFELPEWRGLKLNRPVREFSEADIDEHLEGKISRYGQLVPSDDPAAEGDYVTVNTVARVDGEVVARDEERMVRVRPVLSFSDGRIEDFAKSMVGAKAGDKKTFSVKLTHDAPNAELRGKEVEVEFDVLEVKKLKLPELDEEFLGELGGYKTEEEFREALKLNLSRQLEYEQGRIARRQITALLVESADWELPPGLLKRQSSRELERAVMELRRAGFSEAAIRARENELRQNSGASTAAALKEHFILERIAEDQNLDVDEGDYDAEIMLMSMQSGESPRRVRAQLEKRGLMDILRNQVIERKVLELVQSQAKFKDEPYELPKNEVEAIPVAAGGRGAEAIPEAHEDQGPEEPGKPRYEKG</sequence>
<dbReference type="EC" id="5.2.1.8" evidence="3 9"/>
<evidence type="ECO:0000256" key="8">
    <source>
        <dbReference type="ARBA" id="ARBA00029986"/>
    </source>
</evidence>
<dbReference type="GO" id="GO:0003755">
    <property type="term" value="F:peptidyl-prolyl cis-trans isomerase activity"/>
    <property type="evidence" value="ECO:0007669"/>
    <property type="project" value="UniProtKB-UniRule"/>
</dbReference>
<keyword evidence="5 9" id="KW-0697">Rotamase</keyword>
<reference evidence="13 14" key="1">
    <citation type="submission" date="2019-02" db="EMBL/GenBank/DDBJ databases">
        <title>Deep-cultivation of Planctomycetes and their phenomic and genomic characterization uncovers novel biology.</title>
        <authorList>
            <person name="Wiegand S."/>
            <person name="Jogler M."/>
            <person name="Boedeker C."/>
            <person name="Pinto D."/>
            <person name="Vollmers J."/>
            <person name="Rivas-Marin E."/>
            <person name="Kohn T."/>
            <person name="Peeters S.H."/>
            <person name="Heuer A."/>
            <person name="Rast P."/>
            <person name="Oberbeckmann S."/>
            <person name="Bunk B."/>
            <person name="Jeske O."/>
            <person name="Meyerdierks A."/>
            <person name="Storesund J.E."/>
            <person name="Kallscheuer N."/>
            <person name="Luecker S."/>
            <person name="Lage O.M."/>
            <person name="Pohl T."/>
            <person name="Merkel B.J."/>
            <person name="Hornburger P."/>
            <person name="Mueller R.-W."/>
            <person name="Bruemmer F."/>
            <person name="Labrenz M."/>
            <person name="Spormann A.M."/>
            <person name="Op den Camp H."/>
            <person name="Overmann J."/>
            <person name="Amann R."/>
            <person name="Jetten M.S.M."/>
            <person name="Mascher T."/>
            <person name="Medema M.H."/>
            <person name="Devos D.P."/>
            <person name="Kaster A.-K."/>
            <person name="Ovreas L."/>
            <person name="Rohde M."/>
            <person name="Galperin M.Y."/>
            <person name="Jogler C."/>
        </authorList>
    </citation>
    <scope>NUCLEOTIDE SEQUENCE [LARGE SCALE GENOMIC DNA]</scope>
    <source>
        <strain evidence="13 14">Pla175</strain>
    </source>
</reference>
<dbReference type="EMBL" id="CP036291">
    <property type="protein sequence ID" value="QDU91270.1"/>
    <property type="molecule type" value="Genomic_DNA"/>
</dbReference>
<keyword evidence="9" id="KW-0131">Cell cycle</keyword>
<keyword evidence="6 9" id="KW-0143">Chaperone</keyword>
<dbReference type="InterPro" id="IPR008880">
    <property type="entry name" value="Trigger_fac_C"/>
</dbReference>
<dbReference type="GO" id="GO:0051301">
    <property type="term" value="P:cell division"/>
    <property type="evidence" value="ECO:0007669"/>
    <property type="project" value="UniProtKB-KW"/>
</dbReference>